<evidence type="ECO:0000259" key="6">
    <source>
        <dbReference type="Pfam" id="PF23524"/>
    </source>
</evidence>
<dbReference type="GO" id="GO:0005795">
    <property type="term" value="C:Golgi stack"/>
    <property type="evidence" value="ECO:0007669"/>
    <property type="project" value="TreeGrafter"/>
</dbReference>
<dbReference type="InterPro" id="IPR056576">
    <property type="entry name" value="MGAT4_A/B/C_C"/>
</dbReference>
<dbReference type="OrthoDB" id="2016523at2759"/>
<feature type="transmembrane region" description="Helical" evidence="4">
    <location>
        <begin position="52"/>
        <end position="71"/>
    </location>
</feature>
<dbReference type="PANTHER" id="PTHR12062">
    <property type="entry name" value="N-ACETYLGLUCOSAMINYLTRANSFERASE VI"/>
    <property type="match status" value="1"/>
</dbReference>
<sequence length="566" mass="64584">MQKHIERGEKPDARGIWLSMMDSLLTVSRVYLSAAPKKLLVMRVSPFQRLSLRTWLLAVLLFVAVVCIISIKVPSDGHGDDFVDEVEAIRMQPESMAEYSGVPAIPDHSAQHSAEPMNTQSPAQRIAVEMPSFDELLPHLRKSPGALQPSLIYPNDSMRPDIRIVIGVPTVARDKQSYLLPTLQSLAFGLSAAQQQNTLIVIMIGSLEGGDTTAVREQISLIEADFQEYLSSGLFRVIVPPRDWYPEDLNSIEPNLGDSPQRMFWRTKQNLDYMFLMLYCRKLGEYYLQVEDDVLAKSDYMAKIESVITEKGHGKWFTVDFASLGFIGKLFHAKDLVYLIHYIALLYRYRPVDWILDTVFIDRYCPPFEKPKNCSKMWKNYRLVSVTLFQHVGVHSSLGGKVQKLREKNFGQSNTFNAHTDNPPAIVTTNLEQYIHFGVQELYDGHSLFWSSSSPVEGSFILIEFVVVTKVKGLLIRSGNAEHPDDKLDSSSVILYQGTQTEDKFVELTTFNERGVARYEFDEPRSLRSLRIEMRANYSNWLLISELHIRRDLVLIARTRQGQGYF</sequence>
<keyword evidence="4" id="KW-0812">Transmembrane</keyword>
<organism evidence="7 8">
    <name type="scientific">Toxocara canis</name>
    <name type="common">Canine roundworm</name>
    <dbReference type="NCBI Taxonomy" id="6265"/>
    <lineage>
        <taxon>Eukaryota</taxon>
        <taxon>Metazoa</taxon>
        <taxon>Ecdysozoa</taxon>
        <taxon>Nematoda</taxon>
        <taxon>Chromadorea</taxon>
        <taxon>Rhabditida</taxon>
        <taxon>Spirurina</taxon>
        <taxon>Ascaridomorpha</taxon>
        <taxon>Ascaridoidea</taxon>
        <taxon>Toxocaridae</taxon>
        <taxon>Toxocara</taxon>
    </lineage>
</organism>
<keyword evidence="4" id="KW-0472">Membrane</keyword>
<keyword evidence="8" id="KW-1185">Reference proteome</keyword>
<proteinExistence type="predicted"/>
<comment type="caution">
    <text evidence="7">The sequence shown here is derived from an EMBL/GenBank/DDBJ whole genome shotgun (WGS) entry which is preliminary data.</text>
</comment>
<keyword evidence="2 7" id="KW-0328">Glycosyltransferase</keyword>
<name>A0A0B2W149_TOXCA</name>
<accession>A0A0B2W149</accession>
<dbReference type="AlphaFoldDB" id="A0A0B2W149"/>
<dbReference type="Pfam" id="PF04666">
    <property type="entry name" value="MGAT4_cons"/>
    <property type="match status" value="1"/>
</dbReference>
<dbReference type="GO" id="GO:0005783">
    <property type="term" value="C:endoplasmic reticulum"/>
    <property type="evidence" value="ECO:0007669"/>
    <property type="project" value="TreeGrafter"/>
</dbReference>
<evidence type="ECO:0000256" key="2">
    <source>
        <dbReference type="ARBA" id="ARBA00022676"/>
    </source>
</evidence>
<evidence type="ECO:0000256" key="4">
    <source>
        <dbReference type="SAM" id="Phobius"/>
    </source>
</evidence>
<dbReference type="Proteomes" id="UP000031036">
    <property type="component" value="Unassembled WGS sequence"/>
</dbReference>
<dbReference type="GO" id="GO:0006487">
    <property type="term" value="P:protein N-linked glycosylation"/>
    <property type="evidence" value="ECO:0007669"/>
    <property type="project" value="TreeGrafter"/>
</dbReference>
<comment type="pathway">
    <text evidence="1">Protein modification; protein glycosylation.</text>
</comment>
<evidence type="ECO:0000256" key="3">
    <source>
        <dbReference type="ARBA" id="ARBA00022679"/>
    </source>
</evidence>
<protein>
    <submittedName>
        <fullName evidence="7">Alpha-1,3-mannosyl-glycoprotein 4-beta-N-acetylglucosaminyltransferase A</fullName>
    </submittedName>
</protein>
<keyword evidence="4" id="KW-1133">Transmembrane helix</keyword>
<dbReference type="InterPro" id="IPR057279">
    <property type="entry name" value="MGAT4"/>
</dbReference>
<reference evidence="7 8" key="1">
    <citation type="submission" date="2014-11" db="EMBL/GenBank/DDBJ databases">
        <title>Genetic blueprint of the zoonotic pathogen Toxocara canis.</title>
        <authorList>
            <person name="Zhu X.-Q."/>
            <person name="Korhonen P.K."/>
            <person name="Cai H."/>
            <person name="Young N.D."/>
            <person name="Nejsum P."/>
            <person name="von Samson-Himmelstjerna G."/>
            <person name="Boag P.R."/>
            <person name="Tan P."/>
            <person name="Li Q."/>
            <person name="Min J."/>
            <person name="Yang Y."/>
            <person name="Wang X."/>
            <person name="Fang X."/>
            <person name="Hall R.S."/>
            <person name="Hofmann A."/>
            <person name="Sternberg P.W."/>
            <person name="Jex A.R."/>
            <person name="Gasser R.B."/>
        </authorList>
    </citation>
    <scope>NUCLEOTIDE SEQUENCE [LARGE SCALE GENOMIC DNA]</scope>
    <source>
        <strain evidence="7">PN_DK_2014</strain>
    </source>
</reference>
<evidence type="ECO:0000313" key="7">
    <source>
        <dbReference type="EMBL" id="KHN86905.1"/>
    </source>
</evidence>
<dbReference type="GO" id="GO:0005793">
    <property type="term" value="C:endoplasmic reticulum-Golgi intermediate compartment"/>
    <property type="evidence" value="ECO:0007669"/>
    <property type="project" value="TreeGrafter"/>
</dbReference>
<dbReference type="InterPro" id="IPR006759">
    <property type="entry name" value="Glyco_transf_54"/>
</dbReference>
<dbReference type="OMA" id="RFCTINT"/>
<feature type="domain" description="MGAT4 conserved region" evidence="5">
    <location>
        <begin position="134"/>
        <end position="410"/>
    </location>
</feature>
<evidence type="ECO:0000259" key="5">
    <source>
        <dbReference type="Pfam" id="PF04666"/>
    </source>
</evidence>
<keyword evidence="3 7" id="KW-0808">Transferase</keyword>
<dbReference type="EMBL" id="JPKZ01000509">
    <property type="protein sequence ID" value="KHN86905.1"/>
    <property type="molecule type" value="Genomic_DNA"/>
</dbReference>
<evidence type="ECO:0000313" key="8">
    <source>
        <dbReference type="Proteomes" id="UP000031036"/>
    </source>
</evidence>
<evidence type="ECO:0000256" key="1">
    <source>
        <dbReference type="ARBA" id="ARBA00004922"/>
    </source>
</evidence>
<dbReference type="PANTHER" id="PTHR12062:SF9">
    <property type="entry name" value="ALPHA-1,3-MANNOSYL-GLYCOPROTEIN 4-BETA-N-ACETYLGLUCOSAMINYLTRANSFERASE A, ISOFORM A"/>
    <property type="match status" value="1"/>
</dbReference>
<gene>
    <name evidence="7" type="primary">MGAT4A</name>
    <name evidence="7" type="ORF">Tcan_15117</name>
</gene>
<dbReference type="GO" id="GO:0008375">
    <property type="term" value="F:acetylglucosaminyltransferase activity"/>
    <property type="evidence" value="ECO:0007669"/>
    <property type="project" value="TreeGrafter"/>
</dbReference>
<dbReference type="Pfam" id="PF23524">
    <property type="entry name" value="MGAT4A_C"/>
    <property type="match status" value="1"/>
</dbReference>
<feature type="domain" description="MGAT4 A/B/C C-terminal" evidence="6">
    <location>
        <begin position="426"/>
        <end position="546"/>
    </location>
</feature>
<dbReference type="STRING" id="6265.A0A0B2W149"/>